<gene>
    <name evidence="1" type="ORF">CRENBAI_001893</name>
</gene>
<proteinExistence type="predicted"/>
<dbReference type="AlphaFoldDB" id="A0AAV9SP15"/>
<name>A0AAV9SP15_9TELE</name>
<organism evidence="1 2">
    <name type="scientific">Crenichthys baileyi</name>
    <name type="common">White River springfish</name>
    <dbReference type="NCBI Taxonomy" id="28760"/>
    <lineage>
        <taxon>Eukaryota</taxon>
        <taxon>Metazoa</taxon>
        <taxon>Chordata</taxon>
        <taxon>Craniata</taxon>
        <taxon>Vertebrata</taxon>
        <taxon>Euteleostomi</taxon>
        <taxon>Actinopterygii</taxon>
        <taxon>Neopterygii</taxon>
        <taxon>Teleostei</taxon>
        <taxon>Neoteleostei</taxon>
        <taxon>Acanthomorphata</taxon>
        <taxon>Ovalentaria</taxon>
        <taxon>Atherinomorphae</taxon>
        <taxon>Cyprinodontiformes</taxon>
        <taxon>Goodeidae</taxon>
        <taxon>Crenichthys</taxon>
    </lineage>
</organism>
<sequence>MVVAEKAEAGGDKVKLGEARAVTCQREENQAKRGDKSQWRQPLIALQVKASVSGHTKKEQATKTLGEWKTKVADHGLRNPWDNRFTALVCFWLFHLAGFEESPSAGAGGCLDYFLLIKNCHTCCCSPFSLPPEIFICGGCEVK</sequence>
<dbReference type="EMBL" id="JAHHUM010000105">
    <property type="protein sequence ID" value="KAK5622539.1"/>
    <property type="molecule type" value="Genomic_DNA"/>
</dbReference>
<protein>
    <submittedName>
        <fullName evidence="1">Uncharacterized protein</fullName>
    </submittedName>
</protein>
<evidence type="ECO:0000313" key="1">
    <source>
        <dbReference type="EMBL" id="KAK5622539.1"/>
    </source>
</evidence>
<accession>A0AAV9SP15</accession>
<keyword evidence="2" id="KW-1185">Reference proteome</keyword>
<comment type="caution">
    <text evidence="1">The sequence shown here is derived from an EMBL/GenBank/DDBJ whole genome shotgun (WGS) entry which is preliminary data.</text>
</comment>
<dbReference type="Proteomes" id="UP001311232">
    <property type="component" value="Unassembled WGS sequence"/>
</dbReference>
<reference evidence="1 2" key="1">
    <citation type="submission" date="2021-06" db="EMBL/GenBank/DDBJ databases">
        <authorList>
            <person name="Palmer J.M."/>
        </authorList>
    </citation>
    <scope>NUCLEOTIDE SEQUENCE [LARGE SCALE GENOMIC DNA]</scope>
    <source>
        <strain evidence="1 2">MEX-2019</strain>
        <tissue evidence="1">Muscle</tissue>
    </source>
</reference>
<evidence type="ECO:0000313" key="2">
    <source>
        <dbReference type="Proteomes" id="UP001311232"/>
    </source>
</evidence>